<protein>
    <submittedName>
        <fullName evidence="2">Uncharacterized protein</fullName>
    </submittedName>
</protein>
<sequence>MGQNGHHHTKDRQRKAEYAPPKPSVNLDTERKRLKNAACQNQDLIKILNNPSKPHRKFCLVRVEDNLNNVQNRNGPLKKPFKLEGAPVSMSQQKLFKLKFISTYLRNERKYGNPVKSNCAMLKGFMGAVGHCKAYNTRKIGEHEQQKKSIVLGNASNPLENLLDSVLQYKLISSMRGWLVLWAAVYKATKIKHHFHWN</sequence>
<reference evidence="3" key="1">
    <citation type="journal article" date="2011" name="Proc. Natl. Acad. Sci. U.S.A.">
        <title>Obligate biotrophy features unraveled by the genomic analysis of rust fungi.</title>
        <authorList>
            <person name="Duplessis S."/>
            <person name="Cuomo C.A."/>
            <person name="Lin Y.-C."/>
            <person name="Aerts A."/>
            <person name="Tisserant E."/>
            <person name="Veneault-Fourrey C."/>
            <person name="Joly D.L."/>
            <person name="Hacquard S."/>
            <person name="Amselem J."/>
            <person name="Cantarel B.L."/>
            <person name="Chiu R."/>
            <person name="Coutinho P.M."/>
            <person name="Feau N."/>
            <person name="Field M."/>
            <person name="Frey P."/>
            <person name="Gelhaye E."/>
            <person name="Goldberg J."/>
            <person name="Grabherr M.G."/>
            <person name="Kodira C.D."/>
            <person name="Kohler A."/>
            <person name="Kuees U."/>
            <person name="Lindquist E.A."/>
            <person name="Lucas S.M."/>
            <person name="Mago R."/>
            <person name="Mauceli E."/>
            <person name="Morin E."/>
            <person name="Murat C."/>
            <person name="Pangilinan J.L."/>
            <person name="Park R."/>
            <person name="Pearson M."/>
            <person name="Quesneville H."/>
            <person name="Rouhier N."/>
            <person name="Sakthikumar S."/>
            <person name="Salamov A.A."/>
            <person name="Schmutz J."/>
            <person name="Selles B."/>
            <person name="Shapiro H."/>
            <person name="Tanguay P."/>
            <person name="Tuskan G.A."/>
            <person name="Henrissat B."/>
            <person name="Van de Peer Y."/>
            <person name="Rouze P."/>
            <person name="Ellis J.G."/>
            <person name="Dodds P.N."/>
            <person name="Schein J.E."/>
            <person name="Zhong S."/>
            <person name="Hamelin R.C."/>
            <person name="Grigoriev I.V."/>
            <person name="Szabo L.J."/>
            <person name="Martin F."/>
        </authorList>
    </citation>
    <scope>NUCLEOTIDE SEQUENCE [LARGE SCALE GENOMIC DNA]</scope>
    <source>
        <strain evidence="3">98AG31 / pathotype 3-4-7</strain>
    </source>
</reference>
<keyword evidence="3" id="KW-1185">Reference proteome</keyword>
<dbReference type="KEGG" id="mlr:MELLADRAFT_102355"/>
<dbReference type="InParanoid" id="F4R808"/>
<dbReference type="RefSeq" id="XP_007405331.1">
    <property type="nucleotide sequence ID" value="XM_007405269.1"/>
</dbReference>
<feature type="region of interest" description="Disordered" evidence="1">
    <location>
        <begin position="1"/>
        <end position="26"/>
    </location>
</feature>
<evidence type="ECO:0000313" key="2">
    <source>
        <dbReference type="EMBL" id="EGG11696.1"/>
    </source>
</evidence>
<evidence type="ECO:0000313" key="3">
    <source>
        <dbReference type="Proteomes" id="UP000001072"/>
    </source>
</evidence>
<dbReference type="GeneID" id="18921649"/>
<dbReference type="EMBL" id="GL883092">
    <property type="protein sequence ID" value="EGG11696.1"/>
    <property type="molecule type" value="Genomic_DNA"/>
</dbReference>
<dbReference type="AlphaFoldDB" id="F4R808"/>
<accession>F4R808</accession>
<dbReference type="Proteomes" id="UP000001072">
    <property type="component" value="Unassembled WGS sequence"/>
</dbReference>
<evidence type="ECO:0000256" key="1">
    <source>
        <dbReference type="SAM" id="MobiDB-lite"/>
    </source>
</evidence>
<dbReference type="VEuPathDB" id="FungiDB:MELLADRAFT_102355"/>
<name>F4R808_MELLP</name>
<gene>
    <name evidence="2" type="ORF">MELLADRAFT_102355</name>
</gene>
<organism evidence="3">
    <name type="scientific">Melampsora larici-populina (strain 98AG31 / pathotype 3-4-7)</name>
    <name type="common">Poplar leaf rust fungus</name>
    <dbReference type="NCBI Taxonomy" id="747676"/>
    <lineage>
        <taxon>Eukaryota</taxon>
        <taxon>Fungi</taxon>
        <taxon>Dikarya</taxon>
        <taxon>Basidiomycota</taxon>
        <taxon>Pucciniomycotina</taxon>
        <taxon>Pucciniomycetes</taxon>
        <taxon>Pucciniales</taxon>
        <taxon>Melampsoraceae</taxon>
        <taxon>Melampsora</taxon>
    </lineage>
</organism>
<feature type="compositionally biased region" description="Basic residues" evidence="1">
    <location>
        <begin position="1"/>
        <end position="13"/>
    </location>
</feature>
<proteinExistence type="predicted"/>
<dbReference type="HOGENOM" id="CLU_1378404_0_0_1"/>